<organism evidence="1 2">
    <name type="scientific">Thiocapsa imhoffii</name>
    <dbReference type="NCBI Taxonomy" id="382777"/>
    <lineage>
        <taxon>Bacteria</taxon>
        <taxon>Pseudomonadati</taxon>
        <taxon>Pseudomonadota</taxon>
        <taxon>Gammaproteobacteria</taxon>
        <taxon>Chromatiales</taxon>
        <taxon>Chromatiaceae</taxon>
        <taxon>Thiocapsa</taxon>
    </lineage>
</organism>
<proteinExistence type="predicted"/>
<comment type="caution">
    <text evidence="1">The sequence shown here is derived from an EMBL/GenBank/DDBJ whole genome shotgun (WGS) entry which is preliminary data.</text>
</comment>
<reference evidence="1 2" key="1">
    <citation type="journal article" date="2020" name="Microorganisms">
        <title>Osmotic Adaptation and Compatible Solute Biosynthesis of Phototrophic Bacteria as Revealed from Genome Analyses.</title>
        <authorList>
            <person name="Imhoff J.F."/>
            <person name="Rahn T."/>
            <person name="Kunzel S."/>
            <person name="Keller A."/>
            <person name="Neulinger S.C."/>
        </authorList>
    </citation>
    <scope>NUCLEOTIDE SEQUENCE [LARGE SCALE GENOMIC DNA]</scope>
    <source>
        <strain evidence="1 2">DSM 21303</strain>
    </source>
</reference>
<name>A0A9X0WK09_9GAMM</name>
<accession>A0A9X0WK09</accession>
<gene>
    <name evidence="1" type="ORF">CKO25_14080</name>
</gene>
<evidence type="ECO:0000313" key="2">
    <source>
        <dbReference type="Proteomes" id="UP001138802"/>
    </source>
</evidence>
<protein>
    <submittedName>
        <fullName evidence="1">Uncharacterized protein</fullName>
    </submittedName>
</protein>
<dbReference type="Proteomes" id="UP001138802">
    <property type="component" value="Unassembled WGS sequence"/>
</dbReference>
<sequence length="187" mass="20442">MLGQAAHADAVVDQLDAGKRYYEAGELRKSIETLNAAVSQIQEQVTDGLLQLLPEPLEGWNADAPESQSGGIAAMITGTNLSRRYYQDDGAEVNLSLMVDSPMMPMLTMALTMPMLMQSSEDTKPYSFQGERGMLEHTKGSDEYKITLMVGNRILVQAEGSRLADVTPVEQYLQALDLKAIQDSLAN</sequence>
<dbReference type="EMBL" id="NRSD01000015">
    <property type="protein sequence ID" value="MBK1645759.1"/>
    <property type="molecule type" value="Genomic_DNA"/>
</dbReference>
<keyword evidence="2" id="KW-1185">Reference proteome</keyword>
<dbReference type="AlphaFoldDB" id="A0A9X0WK09"/>
<evidence type="ECO:0000313" key="1">
    <source>
        <dbReference type="EMBL" id="MBK1645759.1"/>
    </source>
</evidence>